<dbReference type="KEGG" id="lcae:K3721_03085"/>
<reference evidence="1" key="1">
    <citation type="submission" date="2021-08" db="EMBL/GenBank/DDBJ databases">
        <authorList>
            <person name="Nwanade C."/>
            <person name="Wang M."/>
            <person name="Masoudi A."/>
            <person name="Yu Z."/>
            <person name="Liu J."/>
        </authorList>
    </citation>
    <scope>NUCLEOTIDE SEQUENCE</scope>
    <source>
        <strain evidence="1">S122</strain>
    </source>
</reference>
<dbReference type="AlphaFoldDB" id="A0A9Q9HLP2"/>
<protein>
    <submittedName>
        <fullName evidence="1">Uncharacterized protein</fullName>
    </submittedName>
</protein>
<sequence length="90" mass="9608">MTGTELQAFLAAFDALPLGAFTGVADGRKYAVVRRNLAAGKAQKLVARELGGSGYISLNLYRLAAGPRLKPCEMPEEKVVRFVLALQLTG</sequence>
<accession>A0A9Q9HLP2</accession>
<evidence type="ECO:0000313" key="2">
    <source>
        <dbReference type="Proteomes" id="UP001058713"/>
    </source>
</evidence>
<gene>
    <name evidence="1" type="ORF">K3721_03085</name>
</gene>
<dbReference type="RefSeq" id="WP_259971813.1">
    <property type="nucleotide sequence ID" value="NZ_CP081070.1"/>
</dbReference>
<organism evidence="1 2">
    <name type="scientific">Leisingera caerulea</name>
    <name type="common">Phaeobacter caeruleus</name>
    <dbReference type="NCBI Taxonomy" id="506591"/>
    <lineage>
        <taxon>Bacteria</taxon>
        <taxon>Pseudomonadati</taxon>
        <taxon>Pseudomonadota</taxon>
        <taxon>Alphaproteobacteria</taxon>
        <taxon>Rhodobacterales</taxon>
        <taxon>Roseobacteraceae</taxon>
        <taxon>Leisingera</taxon>
    </lineage>
</organism>
<proteinExistence type="predicted"/>
<evidence type="ECO:0000313" key="1">
    <source>
        <dbReference type="EMBL" id="UWQ54535.1"/>
    </source>
</evidence>
<dbReference type="EMBL" id="CP081070">
    <property type="protein sequence ID" value="UWQ54535.1"/>
    <property type="molecule type" value="Genomic_DNA"/>
</dbReference>
<dbReference type="Proteomes" id="UP001058713">
    <property type="component" value="Chromosome"/>
</dbReference>
<name>A0A9Q9HLP2_LEICA</name>